<evidence type="ECO:0000313" key="4">
    <source>
        <dbReference type="EMBL" id="AYO30849.1"/>
    </source>
</evidence>
<dbReference type="Pfam" id="PF00239">
    <property type="entry name" value="Resolvase"/>
    <property type="match status" value="1"/>
</dbReference>
<evidence type="ECO:0000256" key="2">
    <source>
        <dbReference type="SAM" id="MobiDB-lite"/>
    </source>
</evidence>
<dbReference type="Proteomes" id="UP000280960">
    <property type="component" value="Chromosome"/>
</dbReference>
<protein>
    <submittedName>
        <fullName evidence="4">Recombinase family protein</fullName>
    </submittedName>
</protein>
<proteinExistence type="predicted"/>
<dbReference type="GO" id="GO:0003677">
    <property type="term" value="F:DNA binding"/>
    <property type="evidence" value="ECO:0007669"/>
    <property type="project" value="InterPro"/>
</dbReference>
<dbReference type="InterPro" id="IPR025827">
    <property type="entry name" value="Zn_ribbon_recom_dom"/>
</dbReference>
<dbReference type="InterPro" id="IPR006119">
    <property type="entry name" value="Resolv_N"/>
</dbReference>
<dbReference type="Pfam" id="PF07508">
    <property type="entry name" value="Recombinase"/>
    <property type="match status" value="1"/>
</dbReference>
<dbReference type="SUPFAM" id="SSF53041">
    <property type="entry name" value="Resolvase-like"/>
    <property type="match status" value="1"/>
</dbReference>
<dbReference type="InterPro" id="IPR036162">
    <property type="entry name" value="Resolvase-like_N_sf"/>
</dbReference>
<dbReference type="Gene3D" id="3.40.50.1390">
    <property type="entry name" value="Resolvase, N-terminal catalytic domain"/>
    <property type="match status" value="1"/>
</dbReference>
<reference evidence="4 5" key="1">
    <citation type="submission" date="2018-10" db="EMBL/GenBank/DDBJ databases">
        <authorList>
            <person name="Zhang X."/>
        </authorList>
    </citation>
    <scope>NUCLEOTIDE SEQUENCE [LARGE SCALE GENOMIC DNA]</scope>
    <source>
        <strain evidence="4 5">SK-G1</strain>
    </source>
</reference>
<dbReference type="Gene3D" id="3.90.1750.20">
    <property type="entry name" value="Putative Large Serine Recombinase, Chain B, Domain 2"/>
    <property type="match status" value="1"/>
</dbReference>
<dbReference type="AlphaFoldDB" id="A0A3G2R608"/>
<dbReference type="CDD" id="cd00338">
    <property type="entry name" value="Ser_Recombinase"/>
    <property type="match status" value="1"/>
</dbReference>
<dbReference type="GO" id="GO:0000150">
    <property type="term" value="F:DNA strand exchange activity"/>
    <property type="evidence" value="ECO:0007669"/>
    <property type="project" value="InterPro"/>
</dbReference>
<dbReference type="PANTHER" id="PTHR30461:SF23">
    <property type="entry name" value="DNA RECOMBINASE-RELATED"/>
    <property type="match status" value="1"/>
</dbReference>
<evidence type="ECO:0000313" key="5">
    <source>
        <dbReference type="Proteomes" id="UP000280960"/>
    </source>
</evidence>
<keyword evidence="5" id="KW-1185">Reference proteome</keyword>
<gene>
    <name evidence="4" type="ORF">D2962_09680</name>
</gene>
<dbReference type="RefSeq" id="WP_122014867.1">
    <property type="nucleotide sequence ID" value="NZ_CP033169.1"/>
</dbReference>
<dbReference type="InterPro" id="IPR050639">
    <property type="entry name" value="SSR_resolvase"/>
</dbReference>
<feature type="coiled-coil region" evidence="1">
    <location>
        <begin position="470"/>
        <end position="497"/>
    </location>
</feature>
<dbReference type="Pfam" id="PF13408">
    <property type="entry name" value="Zn_ribbon_recom"/>
    <property type="match status" value="1"/>
</dbReference>
<keyword evidence="1" id="KW-0175">Coiled coil</keyword>
<dbReference type="EMBL" id="CP033169">
    <property type="protein sequence ID" value="AYO30849.1"/>
    <property type="molecule type" value="Genomic_DNA"/>
</dbReference>
<sequence length="632" mass="73057">MNEILNFRSPKIQSKSIKYAVALCRVSTEDQFTKGLSVPEQRQRIQKWADEHNVTILKWVELHHSAYRGLDEDPEVLELLEYAKNNDKVSLFLVDEKSRFARRKYLRVVWQEELRRHGVTVIGVSEPQYDRNSIHGIWLEGISETKDEARSIETAYHTVKGMTRNAGTRDPETGYCYKNGGIAPDGYINKRVIRGKDSRGKDITKLLWEIDEKRSWLIRYMILELWYRKKMSYRDVRDHLNTKGTEYQNREGRPWSVTTIREICMRALEGVYSGLYYWNRTGRDLRGTGQKWKDADDWVIIENAHPAIITQAEWQELKEVMGPLVEKRKRNIIPTRTEDSPYLFSGENAVGEPMFVCLNCGGPMNSQQMGKHRYMYYVCANFKNKGKAGCNKAVALRKEEVEGKVLAAIKSRFTPQKIKVIVREMNEILKENNNDLYKAENHLQKSIIETENAINNILAAIQEGKDSKVIPLLLSQLEKLQEEKQTLETELEEIQKESPKVDKIEEATILAQVQNLESILMDSTTSNHTKRMAVRSFIRQLRFNPDTGEIYVYFWHDPTGQDIKRLMLMNGNNQNKKEDESSSSIRNELSDNVMKKGGAGNRNRTGMGIATRRILSPVRLPVALKSAFLLGF</sequence>
<name>A0A3G2R608_9FIRM</name>
<dbReference type="SMART" id="SM00857">
    <property type="entry name" value="Resolvase"/>
    <property type="match status" value="1"/>
</dbReference>
<dbReference type="PANTHER" id="PTHR30461">
    <property type="entry name" value="DNA-INVERTASE FROM LAMBDOID PROPHAGE"/>
    <property type="match status" value="1"/>
</dbReference>
<evidence type="ECO:0000259" key="3">
    <source>
        <dbReference type="SMART" id="SM00857"/>
    </source>
</evidence>
<evidence type="ECO:0000256" key="1">
    <source>
        <dbReference type="SAM" id="Coils"/>
    </source>
</evidence>
<feature type="domain" description="Resolvase/invertase-type recombinase catalytic" evidence="3">
    <location>
        <begin position="20"/>
        <end position="171"/>
    </location>
</feature>
<organism evidence="4 5">
    <name type="scientific">Biomaibacter acetigenes</name>
    <dbReference type="NCBI Taxonomy" id="2316383"/>
    <lineage>
        <taxon>Bacteria</taxon>
        <taxon>Bacillati</taxon>
        <taxon>Bacillota</taxon>
        <taxon>Clostridia</taxon>
        <taxon>Thermosediminibacterales</taxon>
        <taxon>Tepidanaerobacteraceae</taxon>
        <taxon>Biomaibacter</taxon>
    </lineage>
</organism>
<dbReference type="InterPro" id="IPR038109">
    <property type="entry name" value="DNA_bind_recomb_sf"/>
</dbReference>
<feature type="region of interest" description="Disordered" evidence="2">
    <location>
        <begin position="572"/>
        <end position="605"/>
    </location>
</feature>
<dbReference type="KEGG" id="bacg:D2962_09680"/>
<accession>A0A3G2R608</accession>
<dbReference type="InterPro" id="IPR011109">
    <property type="entry name" value="DNA_bind_recombinase_dom"/>
</dbReference>